<dbReference type="RefSeq" id="WP_112882074.1">
    <property type="nucleotide sequence ID" value="NZ_QLUW01000002.1"/>
</dbReference>
<accession>A0A328TZI0</accession>
<dbReference type="Gene3D" id="3.30.70.100">
    <property type="match status" value="1"/>
</dbReference>
<keyword evidence="4" id="KW-1185">Reference proteome</keyword>
<dbReference type="SUPFAM" id="SSF55008">
    <property type="entry name" value="HMA, heavy metal-associated domain"/>
    <property type="match status" value="1"/>
</dbReference>
<dbReference type="NCBIfam" id="TIGR00003">
    <property type="entry name" value="copper ion binding protein"/>
    <property type="match status" value="1"/>
</dbReference>
<dbReference type="OrthoDB" id="9813965at2"/>
<evidence type="ECO:0000259" key="2">
    <source>
        <dbReference type="PROSITE" id="PS50846"/>
    </source>
</evidence>
<evidence type="ECO:0000313" key="3">
    <source>
        <dbReference type="EMBL" id="RAP75849.1"/>
    </source>
</evidence>
<sequence>MQTTILKVEGMSCGHCVNSVEGAVNKLGATGKVDLKTGSVTIEFDESKVTLDVIKEAIEEQGYEVAK</sequence>
<name>A0A328TZI0_9BACL</name>
<dbReference type="GO" id="GO:0005507">
    <property type="term" value="F:copper ion binding"/>
    <property type="evidence" value="ECO:0007669"/>
    <property type="project" value="InterPro"/>
</dbReference>
<comment type="caution">
    <text evidence="3">The sequence shown here is derived from an EMBL/GenBank/DDBJ whole genome shotgun (WGS) entry which is preliminary data.</text>
</comment>
<dbReference type="CDD" id="cd00371">
    <property type="entry name" value="HMA"/>
    <property type="match status" value="1"/>
</dbReference>
<feature type="domain" description="HMA" evidence="2">
    <location>
        <begin position="2"/>
        <end position="66"/>
    </location>
</feature>
<dbReference type="InterPro" id="IPR000428">
    <property type="entry name" value="Cu-bd"/>
</dbReference>
<dbReference type="InterPro" id="IPR036163">
    <property type="entry name" value="HMA_dom_sf"/>
</dbReference>
<evidence type="ECO:0000256" key="1">
    <source>
        <dbReference type="ARBA" id="ARBA00022723"/>
    </source>
</evidence>
<dbReference type="PRINTS" id="PR00944">
    <property type="entry name" value="CUEXPORT"/>
</dbReference>
<dbReference type="AlphaFoldDB" id="A0A328TZI0"/>
<evidence type="ECO:0000313" key="4">
    <source>
        <dbReference type="Proteomes" id="UP000249260"/>
    </source>
</evidence>
<dbReference type="GO" id="GO:0006825">
    <property type="term" value="P:copper ion transport"/>
    <property type="evidence" value="ECO:0007669"/>
    <property type="project" value="InterPro"/>
</dbReference>
<dbReference type="PROSITE" id="PS50846">
    <property type="entry name" value="HMA_2"/>
    <property type="match status" value="1"/>
</dbReference>
<organism evidence="3 4">
    <name type="scientific">Paenibacillus montanisoli</name>
    <dbReference type="NCBI Taxonomy" id="2081970"/>
    <lineage>
        <taxon>Bacteria</taxon>
        <taxon>Bacillati</taxon>
        <taxon>Bacillota</taxon>
        <taxon>Bacilli</taxon>
        <taxon>Bacillales</taxon>
        <taxon>Paenibacillaceae</taxon>
        <taxon>Paenibacillus</taxon>
    </lineage>
</organism>
<proteinExistence type="predicted"/>
<dbReference type="FunFam" id="3.30.70.100:FF:000001">
    <property type="entry name" value="ATPase copper transporting beta"/>
    <property type="match status" value="1"/>
</dbReference>
<dbReference type="InterPro" id="IPR006121">
    <property type="entry name" value="HMA_dom"/>
</dbReference>
<reference evidence="3 4" key="1">
    <citation type="submission" date="2018-06" db="EMBL/GenBank/DDBJ databases">
        <title>Paenibacillus montanisoli sp. nov., isolated from mountain area soil.</title>
        <authorList>
            <person name="Wu M."/>
        </authorList>
    </citation>
    <scope>NUCLEOTIDE SEQUENCE [LARGE SCALE GENOMIC DNA]</scope>
    <source>
        <strain evidence="3 4">RA17</strain>
    </source>
</reference>
<dbReference type="InterPro" id="IPR006122">
    <property type="entry name" value="HMA_Cu_ion-bd"/>
</dbReference>
<dbReference type="EMBL" id="QLUW01000002">
    <property type="protein sequence ID" value="RAP75849.1"/>
    <property type="molecule type" value="Genomic_DNA"/>
</dbReference>
<dbReference type="Proteomes" id="UP000249260">
    <property type="component" value="Unassembled WGS sequence"/>
</dbReference>
<gene>
    <name evidence="3" type="ORF">DL346_10460</name>
</gene>
<keyword evidence="1" id="KW-0479">Metal-binding</keyword>
<dbReference type="Pfam" id="PF00403">
    <property type="entry name" value="HMA"/>
    <property type="match status" value="1"/>
</dbReference>
<protein>
    <submittedName>
        <fullName evidence="3">Copper chaperone</fullName>
    </submittedName>
</protein>